<sequence>MDPFDFIPSQDFSFWEVEHHDEEEEEEKEKEEEEEELLLLGRPSRVSGEEEEEKEKDEEGEGEELLLRPRARPLLSPPAHGYPDDGGVPRPDFVLIEQIAYFIDRDNATTASCDMTAPLIKGTIKVTFCTAPPPLVSYYCVHTTAYDHTDFIADPLVLALETDGGLVLLRLIIGTSQSDFFRPVCRHLFIYDSGNGRRRPSLKQLPHPGATLEFNGPSLAIVRQCNNRKKEEEDLRSPARNQDENSDYSGPTLRPRHKLRPPRSVSSSASSGYALHPHSASSGSALHPHSASSGSTLHPHSASSGSAFHPHECNNCDYVIVARASDYGYTSPSFLLMYHSKTDLWSSKAVQAPKGYSGHITSKTITIGEEVAWVDLSRDIIFCDVLAETPKCRVVRLPLPIEKLPDPSSVRDIAIVDGCINYVELHHQINKDDTVDGWSATKWSKKVTNPSDEWDLDHKVHSSSISGSSKLEGKGHMAQPDLRKLFLGLPNLSLQDNGIVYYLAKIHYWDSEQTAWVVAVDLKNNKVHEVVEYNALRTVGLSIGYKASRISKYLKGAPVIQEEGARC</sequence>
<proteinExistence type="predicted"/>
<evidence type="ECO:0000313" key="2">
    <source>
        <dbReference type="Proteomes" id="UP001732700"/>
    </source>
</evidence>
<dbReference type="Proteomes" id="UP001732700">
    <property type="component" value="Chromosome 5D"/>
</dbReference>
<evidence type="ECO:0000313" key="1">
    <source>
        <dbReference type="EnsemblPlants" id="AVESA.00010b.r2.5DG0957770.1.CDS"/>
    </source>
</evidence>
<keyword evidence="2" id="KW-1185">Reference proteome</keyword>
<name>A0ACD5YGI3_AVESA</name>
<reference evidence="1" key="2">
    <citation type="submission" date="2025-09" db="UniProtKB">
        <authorList>
            <consortium name="EnsemblPlants"/>
        </authorList>
    </citation>
    <scope>IDENTIFICATION</scope>
</reference>
<organism evidence="1 2">
    <name type="scientific">Avena sativa</name>
    <name type="common">Oat</name>
    <dbReference type="NCBI Taxonomy" id="4498"/>
    <lineage>
        <taxon>Eukaryota</taxon>
        <taxon>Viridiplantae</taxon>
        <taxon>Streptophyta</taxon>
        <taxon>Embryophyta</taxon>
        <taxon>Tracheophyta</taxon>
        <taxon>Spermatophyta</taxon>
        <taxon>Magnoliopsida</taxon>
        <taxon>Liliopsida</taxon>
        <taxon>Poales</taxon>
        <taxon>Poaceae</taxon>
        <taxon>BOP clade</taxon>
        <taxon>Pooideae</taxon>
        <taxon>Poodae</taxon>
        <taxon>Poeae</taxon>
        <taxon>Poeae Chloroplast Group 1 (Aveneae type)</taxon>
        <taxon>Aveninae</taxon>
        <taxon>Avena</taxon>
    </lineage>
</organism>
<reference evidence="1" key="1">
    <citation type="submission" date="2021-05" db="EMBL/GenBank/DDBJ databases">
        <authorList>
            <person name="Scholz U."/>
            <person name="Mascher M."/>
            <person name="Fiebig A."/>
        </authorList>
    </citation>
    <scope>NUCLEOTIDE SEQUENCE [LARGE SCALE GENOMIC DNA]</scope>
</reference>
<protein>
    <submittedName>
        <fullName evidence="1">Uncharacterized protein</fullName>
    </submittedName>
</protein>
<accession>A0ACD5YGI3</accession>
<dbReference type="EnsemblPlants" id="AVESA.00010b.r2.5DG0957770.1">
    <property type="protein sequence ID" value="AVESA.00010b.r2.5DG0957770.1.CDS"/>
    <property type="gene ID" value="AVESA.00010b.r2.5DG0957770"/>
</dbReference>